<feature type="domain" description="RNA polymerase sigma-70 region 2" evidence="7">
    <location>
        <begin position="12"/>
        <end position="79"/>
    </location>
</feature>
<dbReference type="RefSeq" id="WP_034631800.1">
    <property type="nucleotide sequence ID" value="NZ_AXNT01000096.1"/>
</dbReference>
<evidence type="ECO:0000259" key="7">
    <source>
        <dbReference type="Pfam" id="PF04542"/>
    </source>
</evidence>
<keyword evidence="5" id="KW-0804">Transcription</keyword>
<evidence type="ECO:0000256" key="1">
    <source>
        <dbReference type="ARBA" id="ARBA00010641"/>
    </source>
</evidence>
<dbReference type="GO" id="GO:0006352">
    <property type="term" value="P:DNA-templated transcription initiation"/>
    <property type="evidence" value="ECO:0007669"/>
    <property type="project" value="InterPro"/>
</dbReference>
<comment type="caution">
    <text evidence="9">The sequence shown here is derived from an EMBL/GenBank/DDBJ whole genome shotgun (WGS) entry which is preliminary data.</text>
</comment>
<evidence type="ECO:0000313" key="10">
    <source>
        <dbReference type="Proteomes" id="UP000029833"/>
    </source>
</evidence>
<dbReference type="InterPro" id="IPR007627">
    <property type="entry name" value="RNA_pol_sigma70_r2"/>
</dbReference>
<sequence>MTRPWETSLEQLVRERYPRLVAHATLVAGSRSDAQDLVQEALIAAFSGRARFASIAQAEAYVRRAIVSRSIDESRRRAREARVVGRVGAEPQRPVVVEERGPGADVVRALATLSPRERACVVLRQMEDLSVQETASVLALSHGAVKRYTSDGIARLDAALGTRTGPRSTSDVRLVQKDGGAR</sequence>
<dbReference type="PANTHER" id="PTHR43133:SF50">
    <property type="entry name" value="ECF RNA POLYMERASE SIGMA FACTOR SIGM"/>
    <property type="match status" value="1"/>
</dbReference>
<dbReference type="PANTHER" id="PTHR43133">
    <property type="entry name" value="RNA POLYMERASE ECF-TYPE SIGMA FACTO"/>
    <property type="match status" value="1"/>
</dbReference>
<evidence type="ECO:0000313" key="9">
    <source>
        <dbReference type="EMBL" id="KGM01575.1"/>
    </source>
</evidence>
<reference evidence="9 10" key="1">
    <citation type="submission" date="2013-10" db="EMBL/GenBank/DDBJ databases">
        <authorList>
            <person name="Wang G."/>
            <person name="Zhuang W."/>
        </authorList>
    </citation>
    <scope>NUCLEOTIDE SEQUENCE [LARGE SCALE GENOMIC DNA]</scope>
    <source>
        <strain evidence="9 10">DSM 20118</strain>
    </source>
</reference>
<dbReference type="SUPFAM" id="SSF88946">
    <property type="entry name" value="Sigma2 domain of RNA polymerase sigma factors"/>
    <property type="match status" value="1"/>
</dbReference>
<organism evidence="9 10">
    <name type="scientific">Cellulomonas cellasea DSM 20118</name>
    <dbReference type="NCBI Taxonomy" id="1408250"/>
    <lineage>
        <taxon>Bacteria</taxon>
        <taxon>Bacillati</taxon>
        <taxon>Actinomycetota</taxon>
        <taxon>Actinomycetes</taxon>
        <taxon>Micrococcales</taxon>
        <taxon>Cellulomonadaceae</taxon>
        <taxon>Cellulomonas</taxon>
    </lineage>
</organism>
<dbReference type="Proteomes" id="UP000029833">
    <property type="component" value="Unassembled WGS sequence"/>
</dbReference>
<evidence type="ECO:0000256" key="6">
    <source>
        <dbReference type="SAM" id="MobiDB-lite"/>
    </source>
</evidence>
<dbReference type="GO" id="GO:0016987">
    <property type="term" value="F:sigma factor activity"/>
    <property type="evidence" value="ECO:0007669"/>
    <property type="project" value="UniProtKB-KW"/>
</dbReference>
<dbReference type="EMBL" id="AXNT01000096">
    <property type="protein sequence ID" value="KGM01575.1"/>
    <property type="molecule type" value="Genomic_DNA"/>
</dbReference>
<dbReference type="GO" id="GO:0003677">
    <property type="term" value="F:DNA binding"/>
    <property type="evidence" value="ECO:0007669"/>
    <property type="project" value="UniProtKB-KW"/>
</dbReference>
<dbReference type="SUPFAM" id="SSF88659">
    <property type="entry name" value="Sigma3 and sigma4 domains of RNA polymerase sigma factors"/>
    <property type="match status" value="1"/>
</dbReference>
<dbReference type="InterPro" id="IPR039425">
    <property type="entry name" value="RNA_pol_sigma-70-like"/>
</dbReference>
<dbReference type="OrthoDB" id="3688906at2"/>
<accession>A0A0A0B401</accession>
<dbReference type="Pfam" id="PF04542">
    <property type="entry name" value="Sigma70_r2"/>
    <property type="match status" value="1"/>
</dbReference>
<evidence type="ECO:0000256" key="3">
    <source>
        <dbReference type="ARBA" id="ARBA00023082"/>
    </source>
</evidence>
<dbReference type="Pfam" id="PF08281">
    <property type="entry name" value="Sigma70_r4_2"/>
    <property type="match status" value="1"/>
</dbReference>
<gene>
    <name evidence="9" type="ORF">Q760_18610</name>
</gene>
<dbReference type="Gene3D" id="1.10.1740.10">
    <property type="match status" value="1"/>
</dbReference>
<evidence type="ECO:0000256" key="4">
    <source>
        <dbReference type="ARBA" id="ARBA00023125"/>
    </source>
</evidence>
<name>A0A0A0B401_9CELL</name>
<dbReference type="NCBIfam" id="TIGR02937">
    <property type="entry name" value="sigma70-ECF"/>
    <property type="match status" value="1"/>
</dbReference>
<dbReference type="InterPro" id="IPR013249">
    <property type="entry name" value="RNA_pol_sigma70_r4_t2"/>
</dbReference>
<keyword evidence="4" id="KW-0238">DNA-binding</keyword>
<dbReference type="CDD" id="cd06171">
    <property type="entry name" value="Sigma70_r4"/>
    <property type="match status" value="1"/>
</dbReference>
<proteinExistence type="inferred from homology"/>
<keyword evidence="2" id="KW-0805">Transcription regulation</keyword>
<feature type="region of interest" description="Disordered" evidence="6">
    <location>
        <begin position="162"/>
        <end position="182"/>
    </location>
</feature>
<keyword evidence="3" id="KW-0731">Sigma factor</keyword>
<dbReference type="Gene3D" id="1.10.10.10">
    <property type="entry name" value="Winged helix-like DNA-binding domain superfamily/Winged helix DNA-binding domain"/>
    <property type="match status" value="1"/>
</dbReference>
<dbReference type="InterPro" id="IPR014284">
    <property type="entry name" value="RNA_pol_sigma-70_dom"/>
</dbReference>
<dbReference type="InterPro" id="IPR013324">
    <property type="entry name" value="RNA_pol_sigma_r3/r4-like"/>
</dbReference>
<protein>
    <submittedName>
        <fullName evidence="9">RNA polymerase subunit sigma-24</fullName>
    </submittedName>
</protein>
<keyword evidence="10" id="KW-1185">Reference proteome</keyword>
<evidence type="ECO:0000256" key="2">
    <source>
        <dbReference type="ARBA" id="ARBA00023015"/>
    </source>
</evidence>
<dbReference type="InterPro" id="IPR013325">
    <property type="entry name" value="RNA_pol_sigma_r2"/>
</dbReference>
<dbReference type="STRING" id="1408250.Q760_18610"/>
<dbReference type="InterPro" id="IPR036388">
    <property type="entry name" value="WH-like_DNA-bd_sf"/>
</dbReference>
<evidence type="ECO:0000256" key="5">
    <source>
        <dbReference type="ARBA" id="ARBA00023163"/>
    </source>
</evidence>
<comment type="similarity">
    <text evidence="1">Belongs to the sigma-70 factor family. ECF subfamily.</text>
</comment>
<feature type="domain" description="RNA polymerase sigma factor 70 region 4 type 2" evidence="8">
    <location>
        <begin position="106"/>
        <end position="156"/>
    </location>
</feature>
<evidence type="ECO:0000259" key="8">
    <source>
        <dbReference type="Pfam" id="PF08281"/>
    </source>
</evidence>
<dbReference type="AlphaFoldDB" id="A0A0A0B401"/>